<evidence type="ECO:0000256" key="5">
    <source>
        <dbReference type="ARBA" id="ARBA00022692"/>
    </source>
</evidence>
<keyword evidence="8" id="KW-0675">Receptor</keyword>
<comment type="similarity">
    <text evidence="2 10 11">Belongs to the TonB-dependent receptor family.</text>
</comment>
<dbReference type="Gene3D" id="2.40.170.20">
    <property type="entry name" value="TonB-dependent receptor, beta-barrel domain"/>
    <property type="match status" value="1"/>
</dbReference>
<keyword evidence="13" id="KW-0732">Signal</keyword>
<feature type="chain" id="PRO_5010371178" evidence="13">
    <location>
        <begin position="51"/>
        <end position="753"/>
    </location>
</feature>
<keyword evidence="4 10" id="KW-1134">Transmembrane beta strand</keyword>
<keyword evidence="5 10" id="KW-0812">Transmembrane</keyword>
<dbReference type="EMBL" id="FOHI01000007">
    <property type="protein sequence ID" value="SET46709.1"/>
    <property type="molecule type" value="Genomic_DNA"/>
</dbReference>
<keyword evidence="3 10" id="KW-0813">Transport</keyword>
<evidence type="ECO:0000256" key="9">
    <source>
        <dbReference type="ARBA" id="ARBA00023237"/>
    </source>
</evidence>
<dbReference type="InterPro" id="IPR000531">
    <property type="entry name" value="Beta-barrel_TonB"/>
</dbReference>
<evidence type="ECO:0000256" key="6">
    <source>
        <dbReference type="ARBA" id="ARBA00023077"/>
    </source>
</evidence>
<evidence type="ECO:0000256" key="8">
    <source>
        <dbReference type="ARBA" id="ARBA00023170"/>
    </source>
</evidence>
<dbReference type="AlphaFoldDB" id="A0A1I0EML4"/>
<dbReference type="CDD" id="cd01347">
    <property type="entry name" value="ligand_gated_channel"/>
    <property type="match status" value="1"/>
</dbReference>
<evidence type="ECO:0000259" key="15">
    <source>
        <dbReference type="Pfam" id="PF07715"/>
    </source>
</evidence>
<feature type="signal peptide" evidence="13">
    <location>
        <begin position="1"/>
        <end position="50"/>
    </location>
</feature>
<dbReference type="InterPro" id="IPR036942">
    <property type="entry name" value="Beta-barrel_TonB_sf"/>
</dbReference>
<dbReference type="NCBIfam" id="TIGR01783">
    <property type="entry name" value="TonB-siderophor"/>
    <property type="match status" value="1"/>
</dbReference>
<dbReference type="InterPro" id="IPR037066">
    <property type="entry name" value="Plug_dom_sf"/>
</dbReference>
<evidence type="ECO:0000256" key="12">
    <source>
        <dbReference type="SAM" id="MobiDB-lite"/>
    </source>
</evidence>
<keyword evidence="7 10" id="KW-0472">Membrane</keyword>
<comment type="subcellular location">
    <subcellularLocation>
        <location evidence="1 10">Cell outer membrane</location>
        <topology evidence="1 10">Multi-pass membrane protein</topology>
    </subcellularLocation>
</comment>
<dbReference type="Gene3D" id="2.170.130.10">
    <property type="entry name" value="TonB-dependent receptor, plug domain"/>
    <property type="match status" value="1"/>
</dbReference>
<feature type="region of interest" description="Disordered" evidence="12">
    <location>
        <begin position="55"/>
        <end position="91"/>
    </location>
</feature>
<evidence type="ECO:0000256" key="13">
    <source>
        <dbReference type="SAM" id="SignalP"/>
    </source>
</evidence>
<gene>
    <name evidence="16" type="ORF">SAMN05216412_1073</name>
</gene>
<keyword evidence="9 10" id="KW-0998">Cell outer membrane</keyword>
<evidence type="ECO:0000259" key="14">
    <source>
        <dbReference type="Pfam" id="PF00593"/>
    </source>
</evidence>
<feature type="domain" description="TonB-dependent receptor plug" evidence="15">
    <location>
        <begin position="119"/>
        <end position="215"/>
    </location>
</feature>
<evidence type="ECO:0000256" key="7">
    <source>
        <dbReference type="ARBA" id="ARBA00023136"/>
    </source>
</evidence>
<dbReference type="SUPFAM" id="SSF56935">
    <property type="entry name" value="Porins"/>
    <property type="match status" value="1"/>
</dbReference>
<feature type="compositionally biased region" description="Low complexity" evidence="12">
    <location>
        <begin position="60"/>
        <end position="79"/>
    </location>
</feature>
<sequence>MKNKNKKTAAFHRSRRNLSHKRVFRLPALKVDLFALVALSLACWTMHANAQTPNQDAQGATQVQTLSQTQASSQTPTVQDSSQAEAGKQLPTVTVRSERVGSFKSDTVQVGTFRDMAPIDVPQTSNVVTREVLDAQATTSLFGALRNTAGVTRAQLNGSTYDNLSIRGILVENRSNYRLNGFMPIINLIDIPMENKERVEVLKGVSSLYYGFVPPSGIVNMVTKRAGKDPITNVSLMANIYGGANTHIDLGRRFGDAQQFGARINLLAGREDIGIHNFSGYRALMSGAFDWRVTDQLSIKFDVEHYRKEVSEQAAIQAPAAVNGVITLPPVPNARRNLAGEWQKYDAEATNLLLRADYALSDNWALLLEAGKARTMRDRNFSQFQNYNLATGQGTLRIFFNRNQVWDNENLRAEVFGRLPGQFITHEVSLGFVGNERSQDPRTSSTADVAQNLFHPNDIARLSPSALFRSNFSKITDLGVYLSDRILIADRLQVMLGVRGSFYESVGTNTHFKATNVNPSLSLLYKIIPNVSLYASYIEGVEESGQAPANRANSGEILAPAVSKQKEAGVKAMIAEGILLQVAYFDIKRASTTIDAANRFVLNGMAQYSGFELAASGEITKQLSLIGSALFMEAKQLNRDNPATFGRIPDNTPERTASLFAEYRLQSVPGLALGAGVYYVGRRPVNTANQAFVDDYAILSLNARYATRIAGKRTTIQAVVDNVTNSNYWSTAGNGLLGVGAPIMAKTVARVEF</sequence>
<name>A0A1I0EML4_9PROT</name>
<evidence type="ECO:0000313" key="17">
    <source>
        <dbReference type="Proteomes" id="UP000183339"/>
    </source>
</evidence>
<evidence type="ECO:0000256" key="4">
    <source>
        <dbReference type="ARBA" id="ARBA00022452"/>
    </source>
</evidence>
<dbReference type="InterPro" id="IPR039426">
    <property type="entry name" value="TonB-dep_rcpt-like"/>
</dbReference>
<dbReference type="PANTHER" id="PTHR32552:SF82">
    <property type="entry name" value="FCUA PROTEIN"/>
    <property type="match status" value="1"/>
</dbReference>
<dbReference type="InterPro" id="IPR012910">
    <property type="entry name" value="Plug_dom"/>
</dbReference>
<keyword evidence="6 11" id="KW-0798">TonB box</keyword>
<dbReference type="PROSITE" id="PS52016">
    <property type="entry name" value="TONB_DEPENDENT_REC_3"/>
    <property type="match status" value="1"/>
</dbReference>
<dbReference type="Pfam" id="PF07715">
    <property type="entry name" value="Plug"/>
    <property type="match status" value="1"/>
</dbReference>
<proteinExistence type="inferred from homology"/>
<dbReference type="GO" id="GO:0038023">
    <property type="term" value="F:signaling receptor activity"/>
    <property type="evidence" value="ECO:0007669"/>
    <property type="project" value="InterPro"/>
</dbReference>
<dbReference type="GO" id="GO:0009279">
    <property type="term" value="C:cell outer membrane"/>
    <property type="evidence" value="ECO:0007669"/>
    <property type="project" value="UniProtKB-SubCell"/>
</dbReference>
<feature type="domain" description="TonB-dependent receptor-like beta-barrel" evidence="14">
    <location>
        <begin position="332"/>
        <end position="723"/>
    </location>
</feature>
<evidence type="ECO:0000256" key="2">
    <source>
        <dbReference type="ARBA" id="ARBA00009810"/>
    </source>
</evidence>
<dbReference type="GO" id="GO:0015891">
    <property type="term" value="P:siderophore transport"/>
    <property type="evidence" value="ECO:0007669"/>
    <property type="project" value="InterPro"/>
</dbReference>
<dbReference type="RefSeq" id="WP_256377041.1">
    <property type="nucleotide sequence ID" value="NZ_FOHI01000007.1"/>
</dbReference>
<dbReference type="GO" id="GO:0015344">
    <property type="term" value="F:siderophore uptake transmembrane transporter activity"/>
    <property type="evidence" value="ECO:0007669"/>
    <property type="project" value="TreeGrafter"/>
</dbReference>
<reference evidence="16 17" key="1">
    <citation type="submission" date="2016-10" db="EMBL/GenBank/DDBJ databases">
        <authorList>
            <person name="de Groot N.N."/>
        </authorList>
    </citation>
    <scope>NUCLEOTIDE SEQUENCE [LARGE SCALE GENOMIC DNA]</scope>
    <source>
        <strain evidence="16 17">Nl7</strain>
    </source>
</reference>
<evidence type="ECO:0000256" key="11">
    <source>
        <dbReference type="RuleBase" id="RU003357"/>
    </source>
</evidence>
<evidence type="ECO:0000256" key="1">
    <source>
        <dbReference type="ARBA" id="ARBA00004571"/>
    </source>
</evidence>
<evidence type="ECO:0000256" key="3">
    <source>
        <dbReference type="ARBA" id="ARBA00022448"/>
    </source>
</evidence>
<organism evidence="16 17">
    <name type="scientific">Nitrosospira multiformis</name>
    <dbReference type="NCBI Taxonomy" id="1231"/>
    <lineage>
        <taxon>Bacteria</taxon>
        <taxon>Pseudomonadati</taxon>
        <taxon>Pseudomonadota</taxon>
        <taxon>Betaproteobacteria</taxon>
        <taxon>Nitrosomonadales</taxon>
        <taxon>Nitrosomonadaceae</taxon>
        <taxon>Nitrosospira</taxon>
    </lineage>
</organism>
<accession>A0A1I0EML4</accession>
<dbReference type="InterPro" id="IPR010105">
    <property type="entry name" value="TonB_sidphr_rcpt"/>
</dbReference>
<dbReference type="Pfam" id="PF00593">
    <property type="entry name" value="TonB_dep_Rec_b-barrel"/>
    <property type="match status" value="1"/>
</dbReference>
<evidence type="ECO:0000313" key="16">
    <source>
        <dbReference type="EMBL" id="SET46709.1"/>
    </source>
</evidence>
<dbReference type="PANTHER" id="PTHR32552">
    <property type="entry name" value="FERRICHROME IRON RECEPTOR-RELATED"/>
    <property type="match status" value="1"/>
</dbReference>
<dbReference type="Proteomes" id="UP000183339">
    <property type="component" value="Unassembled WGS sequence"/>
</dbReference>
<protein>
    <submittedName>
        <fullName evidence="16">Iron complex outermembrane recepter protein</fullName>
    </submittedName>
</protein>
<evidence type="ECO:0000256" key="10">
    <source>
        <dbReference type="PROSITE-ProRule" id="PRU01360"/>
    </source>
</evidence>